<evidence type="ECO:0000313" key="1">
    <source>
        <dbReference type="EMBL" id="AXJ06000.1"/>
    </source>
</evidence>
<organism evidence="1 2">
    <name type="scientific">Pseudomonas fluorescens</name>
    <dbReference type="NCBI Taxonomy" id="294"/>
    <lineage>
        <taxon>Bacteria</taxon>
        <taxon>Pseudomonadati</taxon>
        <taxon>Pseudomonadota</taxon>
        <taxon>Gammaproteobacteria</taxon>
        <taxon>Pseudomonadales</taxon>
        <taxon>Pseudomonadaceae</taxon>
        <taxon>Pseudomonas</taxon>
    </lineage>
</organism>
<sequence length="159" mass="18099">MDTPEMKAKAIAKLRAAMTPVRKAYTHTARQDALRHVQGMLFMLCTIELVDRDTLEALNNEILNAESEGSSRCDEKLASGEESRCMDDTAIPHRAVELMALHELVEEVRQALDLAGLEQKNRDFEDRLMKAWPAFVDDVELLEWRVDVMTAKNEKLKSL</sequence>
<proteinExistence type="predicted"/>
<dbReference type="RefSeq" id="WP_115078622.1">
    <property type="nucleotide sequence ID" value="NZ_CP022313.1"/>
</dbReference>
<accession>A0A345UZU8</accession>
<dbReference type="Proteomes" id="UP000254535">
    <property type="component" value="Chromosome"/>
</dbReference>
<gene>
    <name evidence="1" type="ORF">CFN16_18290</name>
</gene>
<dbReference type="EMBL" id="CP022313">
    <property type="protein sequence ID" value="AXJ06000.1"/>
    <property type="molecule type" value="Genomic_DNA"/>
</dbReference>
<reference evidence="1 2" key="1">
    <citation type="submission" date="2017-07" db="EMBL/GenBank/DDBJ databases">
        <title>Genome sequence of Pseudomonas NEP1.</title>
        <authorList>
            <person name="Nascimento F.X."/>
        </authorList>
    </citation>
    <scope>NUCLEOTIDE SEQUENCE [LARGE SCALE GENOMIC DNA]</scope>
    <source>
        <strain evidence="1 2">NEP1</strain>
    </source>
</reference>
<evidence type="ECO:0000313" key="2">
    <source>
        <dbReference type="Proteomes" id="UP000254535"/>
    </source>
</evidence>
<protein>
    <submittedName>
        <fullName evidence="1">Uncharacterized protein</fullName>
    </submittedName>
</protein>
<name>A0A345UZU8_PSEFL</name>
<dbReference type="AlphaFoldDB" id="A0A345UZU8"/>